<dbReference type="EMBL" id="LAZR01063827">
    <property type="protein sequence ID" value="KKK58732.1"/>
    <property type="molecule type" value="Genomic_DNA"/>
</dbReference>
<accession>A0A0F8WPA9</accession>
<evidence type="ECO:0000313" key="2">
    <source>
        <dbReference type="EMBL" id="KKK58732.1"/>
    </source>
</evidence>
<proteinExistence type="predicted"/>
<protein>
    <submittedName>
        <fullName evidence="2">Uncharacterized protein</fullName>
    </submittedName>
</protein>
<sequence length="243" mass="26128">MTDVTEFTKVDIQQLQRLLGKPMMYKMFEMAKSVNIRANKVDPAVTGNLAGLDSAGDLVDSGLNIGDWLEPGDVSGTPGEITVTDNGDGTITISIPDNFLPSAISGTPNQITITDDGDGSITISIPTGANITFASLGLKILDTNVSHALTIFLNSDLTASRTLFLVTGDSDRTLSLLGNLFVESVSRLNHYIQLWARGGKHTDSSNSRGWVKWNSGYRNVGGRSLSSKSRGIRQNLSGRNRLR</sequence>
<gene>
    <name evidence="2" type="ORF">LCGC14_3041470</name>
</gene>
<reference evidence="2" key="1">
    <citation type="journal article" date="2015" name="Nature">
        <title>Complex archaea that bridge the gap between prokaryotes and eukaryotes.</title>
        <authorList>
            <person name="Spang A."/>
            <person name="Saw J.H."/>
            <person name="Jorgensen S.L."/>
            <person name="Zaremba-Niedzwiedzka K."/>
            <person name="Martijn J."/>
            <person name="Lind A.E."/>
            <person name="van Eijk R."/>
            <person name="Schleper C."/>
            <person name="Guy L."/>
            <person name="Ettema T.J."/>
        </authorList>
    </citation>
    <scope>NUCLEOTIDE SEQUENCE</scope>
</reference>
<organism evidence="2">
    <name type="scientific">marine sediment metagenome</name>
    <dbReference type="NCBI Taxonomy" id="412755"/>
    <lineage>
        <taxon>unclassified sequences</taxon>
        <taxon>metagenomes</taxon>
        <taxon>ecological metagenomes</taxon>
    </lineage>
</organism>
<dbReference type="AlphaFoldDB" id="A0A0F8WPA9"/>
<feature type="compositionally biased region" description="Polar residues" evidence="1">
    <location>
        <begin position="224"/>
        <end position="243"/>
    </location>
</feature>
<feature type="region of interest" description="Disordered" evidence="1">
    <location>
        <begin position="222"/>
        <end position="243"/>
    </location>
</feature>
<evidence type="ECO:0000256" key="1">
    <source>
        <dbReference type="SAM" id="MobiDB-lite"/>
    </source>
</evidence>
<comment type="caution">
    <text evidence="2">The sequence shown here is derived from an EMBL/GenBank/DDBJ whole genome shotgun (WGS) entry which is preliminary data.</text>
</comment>
<name>A0A0F8WPA9_9ZZZZ</name>